<keyword evidence="2 6" id="KW-0808">Transferase</keyword>
<dbReference type="PANTHER" id="PTHR12215">
    <property type="entry name" value="PHOSPHOPANTETHEINE TRANSFERASE"/>
    <property type="match status" value="1"/>
</dbReference>
<accession>A0A011N6R4</accession>
<protein>
    <submittedName>
        <fullName evidence="6">4'-phosphopantetheinyl transferase sfp</fullName>
        <ecNumber evidence="6">2.7.8.-</ecNumber>
    </submittedName>
</protein>
<evidence type="ECO:0000256" key="3">
    <source>
        <dbReference type="SAM" id="MobiDB-lite"/>
    </source>
</evidence>
<dbReference type="InterPro" id="IPR050559">
    <property type="entry name" value="P-Pant_transferase_sf"/>
</dbReference>
<dbReference type="GO" id="GO:0000287">
    <property type="term" value="F:magnesium ion binding"/>
    <property type="evidence" value="ECO:0007669"/>
    <property type="project" value="InterPro"/>
</dbReference>
<dbReference type="EMBL" id="JEMX01000075">
    <property type="protein sequence ID" value="EXI78293.1"/>
    <property type="molecule type" value="Genomic_DNA"/>
</dbReference>
<evidence type="ECO:0000259" key="5">
    <source>
        <dbReference type="Pfam" id="PF22624"/>
    </source>
</evidence>
<reference evidence="6 7" key="1">
    <citation type="submission" date="2014-02" db="EMBL/GenBank/DDBJ databases">
        <title>Expanding our view of genomic diversity in Candidatus Accumulibacter clades.</title>
        <authorList>
            <person name="Skennerton C.T."/>
            <person name="Barr J.J."/>
            <person name="Slater F.R."/>
            <person name="Bond P.L."/>
            <person name="Tyson G.W."/>
        </authorList>
    </citation>
    <scope>NUCLEOTIDE SEQUENCE [LARGE SCALE GENOMIC DNA]</scope>
    <source>
        <strain evidence="7">BA-92</strain>
    </source>
</reference>
<evidence type="ECO:0000256" key="1">
    <source>
        <dbReference type="ARBA" id="ARBA00010990"/>
    </source>
</evidence>
<name>A0A011N6R4_9PROT</name>
<dbReference type="InterPro" id="IPR055066">
    <property type="entry name" value="AASDHPPT_N"/>
</dbReference>
<evidence type="ECO:0000259" key="4">
    <source>
        <dbReference type="Pfam" id="PF01648"/>
    </source>
</evidence>
<dbReference type="EC" id="2.7.8.-" evidence="6"/>
<dbReference type="PANTHER" id="PTHR12215:SF10">
    <property type="entry name" value="L-AMINOADIPATE-SEMIALDEHYDE DEHYDROGENASE-PHOSPHOPANTETHEINYL TRANSFERASE"/>
    <property type="match status" value="1"/>
</dbReference>
<dbReference type="PATRIC" id="fig|1454003.3.peg.3193"/>
<feature type="region of interest" description="Disordered" evidence="3">
    <location>
        <begin position="262"/>
        <end position="282"/>
    </location>
</feature>
<dbReference type="Pfam" id="PF22624">
    <property type="entry name" value="AASDHPPT_N"/>
    <property type="match status" value="1"/>
</dbReference>
<feature type="domain" description="4'-phosphopantetheinyl transferase N-terminal" evidence="5">
    <location>
        <begin position="40"/>
        <end position="121"/>
    </location>
</feature>
<proteinExistence type="inferred from homology"/>
<comment type="similarity">
    <text evidence="1">Belongs to the P-Pant transferase superfamily. Gsp/Sfp/HetI/AcpT family.</text>
</comment>
<dbReference type="InterPro" id="IPR037143">
    <property type="entry name" value="4-PPantetheinyl_Trfase_dom_sf"/>
</dbReference>
<comment type="caution">
    <text evidence="6">The sequence shown here is derived from an EMBL/GenBank/DDBJ whole genome shotgun (WGS) entry which is preliminary data.</text>
</comment>
<sequence>MKLHAMELMPVQPESSFCQHLAPNEAHLWWARVGAMPAEVSAALRSLLSEEEQLRLDSIALEARRQEYLVTRALVRSVLSRYEAVEPAAWVFQSNAHGRPGVARPRTSIYYDFNVSHARGIVLCLVARGRRVGVDVERVDPKVEVLDVGAHFFAPSERADLVATAADLRCRRFFEYWTLKESYVKACGKGLAMALDSFAFSLQAGRQPRLRVSAPGDASHALWFFDSFSPGREHVAAVTVERRYPDEPIAVAYRSVPGVPGHPWGKGESSPRDPYPHIANRS</sequence>
<feature type="domain" description="4'-phosphopantetheinyl transferase" evidence="4">
    <location>
        <begin position="131"/>
        <end position="238"/>
    </location>
</feature>
<dbReference type="InterPro" id="IPR008278">
    <property type="entry name" value="4-PPantetheinyl_Trfase_dom"/>
</dbReference>
<evidence type="ECO:0000313" key="6">
    <source>
        <dbReference type="EMBL" id="EXI78293.1"/>
    </source>
</evidence>
<dbReference type="Pfam" id="PF01648">
    <property type="entry name" value="ACPS"/>
    <property type="match status" value="1"/>
</dbReference>
<dbReference type="AlphaFoldDB" id="A0A011N6R4"/>
<dbReference type="STRING" id="1454003.AW10_03137"/>
<dbReference type="GO" id="GO:0019878">
    <property type="term" value="P:lysine biosynthetic process via aminoadipic acid"/>
    <property type="evidence" value="ECO:0007669"/>
    <property type="project" value="TreeGrafter"/>
</dbReference>
<organism evidence="6 7">
    <name type="scientific">Candidatus Accumulibacter appositus</name>
    <dbReference type="NCBI Taxonomy" id="1454003"/>
    <lineage>
        <taxon>Bacteria</taxon>
        <taxon>Pseudomonadati</taxon>
        <taxon>Pseudomonadota</taxon>
        <taxon>Betaproteobacteria</taxon>
        <taxon>Candidatus Accumulibacter</taxon>
    </lineage>
</organism>
<dbReference type="Gene3D" id="3.90.470.20">
    <property type="entry name" value="4'-phosphopantetheinyl transferase domain"/>
    <property type="match status" value="2"/>
</dbReference>
<dbReference type="SUPFAM" id="SSF56214">
    <property type="entry name" value="4'-phosphopantetheinyl transferase"/>
    <property type="match status" value="2"/>
</dbReference>
<evidence type="ECO:0000313" key="7">
    <source>
        <dbReference type="Proteomes" id="UP000021816"/>
    </source>
</evidence>
<dbReference type="Proteomes" id="UP000021816">
    <property type="component" value="Unassembled WGS sequence"/>
</dbReference>
<evidence type="ECO:0000256" key="2">
    <source>
        <dbReference type="ARBA" id="ARBA00022679"/>
    </source>
</evidence>
<dbReference type="GO" id="GO:0005829">
    <property type="term" value="C:cytosol"/>
    <property type="evidence" value="ECO:0007669"/>
    <property type="project" value="TreeGrafter"/>
</dbReference>
<dbReference type="GO" id="GO:0008897">
    <property type="term" value="F:holo-[acyl-carrier-protein] synthase activity"/>
    <property type="evidence" value="ECO:0007669"/>
    <property type="project" value="InterPro"/>
</dbReference>
<gene>
    <name evidence="6" type="primary">sfp</name>
    <name evidence="6" type="ORF">AW10_03137</name>
</gene>